<dbReference type="KEGG" id="tum:CBW65_05290"/>
<dbReference type="OrthoDB" id="1726708at2"/>
<accession>A0A1Y0ILY0</accession>
<dbReference type="PANTHER" id="PTHR22550">
    <property type="entry name" value="SPORE GERMINATION PROTEIN"/>
    <property type="match status" value="1"/>
</dbReference>
<keyword evidence="2 4" id="KW-0472">Membrane</keyword>
<feature type="compositionally biased region" description="Polar residues" evidence="3">
    <location>
        <begin position="509"/>
        <end position="518"/>
    </location>
</feature>
<dbReference type="InterPro" id="IPR004995">
    <property type="entry name" value="Spore_Ger"/>
</dbReference>
<evidence type="ECO:0000313" key="5">
    <source>
        <dbReference type="EMBL" id="ARU60555.1"/>
    </source>
</evidence>
<keyword evidence="4" id="KW-1133">Transmembrane helix</keyword>
<evidence type="ECO:0000256" key="1">
    <source>
        <dbReference type="ARBA" id="ARBA00005278"/>
    </source>
</evidence>
<dbReference type="Proteomes" id="UP000195437">
    <property type="component" value="Chromosome"/>
</dbReference>
<dbReference type="PIRSF" id="PIRSF005690">
    <property type="entry name" value="GerBA"/>
    <property type="match status" value="1"/>
</dbReference>
<feature type="transmembrane region" description="Helical" evidence="4">
    <location>
        <begin position="310"/>
        <end position="333"/>
    </location>
</feature>
<dbReference type="AlphaFoldDB" id="A0A1Y0ILY0"/>
<keyword evidence="6" id="KW-1185">Reference proteome</keyword>
<reference evidence="6" key="1">
    <citation type="submission" date="2017-05" db="EMBL/GenBank/DDBJ databases">
        <authorList>
            <person name="Sung H."/>
        </authorList>
    </citation>
    <scope>NUCLEOTIDE SEQUENCE [LARGE SCALE GENOMIC DNA]</scope>
    <source>
        <strain evidence="6">AR23208</strain>
    </source>
</reference>
<feature type="transmembrane region" description="Helical" evidence="4">
    <location>
        <begin position="401"/>
        <end position="424"/>
    </location>
</feature>
<sequence>MMKLFRTLLKKAHKKPSYDDPGQQPATLPQGKLGSYAENVKHIRQIFQEAIDVKMRDLPPGMITDSEVFVAYIEPLIAMEMVESAFAAISALTKTPHNLRPNEISGVMDVKRLENLDDTTQYLLFGWTIFFIKSTGDAWAVNTYKPPVRNIDRSETESVILGPQESFNESIQISLAILRRRIRTPDLKVKFVTVGKYTKSTAAIVYVNDIAQQEYIDSVEQRLQAVEIDGIYDAGDLVQLIDDNPYSPFPQFHMTERPERIASHLLEGKIAVLTDGSPFVLSGPASFIEFFQTGEDYSNRWVSASVIRTLRIVGVVISISLSALYVAVVTYHYQMIPSDMLVSLTESRARVPFPPLYETLLMEVTIELLREAGARLPTKVGQTIGIVGGIVLGQAAVSAGFASNILIISVALSTIASFITPSYIMSGALRALRFFLIIFAGFWGLYGLFIGLLLIMLHFLHLTSLGAPYLSPFAPIRMSDWKDTFIRAPLPFMKFRPTITRPRQTQRQAFNSKSSQRAVPTDAAVDSDKGGEQS</sequence>
<feature type="region of interest" description="Disordered" evidence="3">
    <location>
        <begin position="501"/>
        <end position="534"/>
    </location>
</feature>
<dbReference type="GO" id="GO:0016020">
    <property type="term" value="C:membrane"/>
    <property type="evidence" value="ECO:0007669"/>
    <property type="project" value="InterPro"/>
</dbReference>
<dbReference type="RefSeq" id="WP_087455947.1">
    <property type="nucleotide sequence ID" value="NZ_CP021434.1"/>
</dbReference>
<evidence type="ECO:0000256" key="4">
    <source>
        <dbReference type="SAM" id="Phobius"/>
    </source>
</evidence>
<evidence type="ECO:0000256" key="3">
    <source>
        <dbReference type="SAM" id="MobiDB-lite"/>
    </source>
</evidence>
<evidence type="ECO:0000256" key="2">
    <source>
        <dbReference type="ARBA" id="ARBA00023136"/>
    </source>
</evidence>
<gene>
    <name evidence="5" type="ORF">CBW65_05290</name>
</gene>
<dbReference type="EMBL" id="CP021434">
    <property type="protein sequence ID" value="ARU60555.1"/>
    <property type="molecule type" value="Genomic_DNA"/>
</dbReference>
<keyword evidence="4" id="KW-0812">Transmembrane</keyword>
<name>A0A1Y0ILY0_9BACL</name>
<organism evidence="5 6">
    <name type="scientific">Tumebacillus avium</name>
    <dbReference type="NCBI Taxonomy" id="1903704"/>
    <lineage>
        <taxon>Bacteria</taxon>
        <taxon>Bacillati</taxon>
        <taxon>Bacillota</taxon>
        <taxon>Bacilli</taxon>
        <taxon>Bacillales</taxon>
        <taxon>Alicyclobacillaceae</taxon>
        <taxon>Tumebacillus</taxon>
    </lineage>
</organism>
<dbReference type="InterPro" id="IPR050768">
    <property type="entry name" value="UPF0353/GerABKA_families"/>
</dbReference>
<comment type="similarity">
    <text evidence="1">Belongs to the GerABKA family.</text>
</comment>
<evidence type="ECO:0008006" key="7">
    <source>
        <dbReference type="Google" id="ProtNLM"/>
    </source>
</evidence>
<dbReference type="Pfam" id="PF03323">
    <property type="entry name" value="GerA"/>
    <property type="match status" value="1"/>
</dbReference>
<dbReference type="GO" id="GO:0009847">
    <property type="term" value="P:spore germination"/>
    <property type="evidence" value="ECO:0007669"/>
    <property type="project" value="InterPro"/>
</dbReference>
<dbReference type="PANTHER" id="PTHR22550:SF5">
    <property type="entry name" value="LEUCINE ZIPPER PROTEIN 4"/>
    <property type="match status" value="1"/>
</dbReference>
<evidence type="ECO:0000313" key="6">
    <source>
        <dbReference type="Proteomes" id="UP000195437"/>
    </source>
</evidence>
<proteinExistence type="inferred from homology"/>
<feature type="transmembrane region" description="Helical" evidence="4">
    <location>
        <begin position="436"/>
        <end position="460"/>
    </location>
</feature>
<feature type="region of interest" description="Disordered" evidence="3">
    <location>
        <begin position="12"/>
        <end position="31"/>
    </location>
</feature>
<protein>
    <recommendedName>
        <fullName evidence="7">Spore germination protein</fullName>
    </recommendedName>
</protein>